<evidence type="ECO:0000313" key="2">
    <source>
        <dbReference type="Proteomes" id="UP000054563"/>
    </source>
</evidence>
<organism evidence="1 2">
    <name type="scientific">Coccidioides immitis H538.4</name>
    <dbReference type="NCBI Taxonomy" id="396776"/>
    <lineage>
        <taxon>Eukaryota</taxon>
        <taxon>Fungi</taxon>
        <taxon>Dikarya</taxon>
        <taxon>Ascomycota</taxon>
        <taxon>Pezizomycotina</taxon>
        <taxon>Eurotiomycetes</taxon>
        <taxon>Eurotiomycetidae</taxon>
        <taxon>Onygenales</taxon>
        <taxon>Onygenaceae</taxon>
        <taxon>Coccidioides</taxon>
    </lineage>
</organism>
<accession>A0A0J8S6X6</accession>
<gene>
    <name evidence="1" type="ORF">CIHG_09863</name>
</gene>
<name>A0A0J8S6X6_COCIT</name>
<reference evidence="2" key="1">
    <citation type="journal article" date="2010" name="Genome Res.">
        <title>Population genomic sequencing of Coccidioides fungi reveals recent hybridization and transposon control.</title>
        <authorList>
            <person name="Neafsey D.E."/>
            <person name="Barker B.M."/>
            <person name="Sharpton T.J."/>
            <person name="Stajich J.E."/>
            <person name="Park D.J."/>
            <person name="Whiston E."/>
            <person name="Hung C.-Y."/>
            <person name="McMahan C."/>
            <person name="White J."/>
            <person name="Sykes S."/>
            <person name="Heiman D."/>
            <person name="Young S."/>
            <person name="Zeng Q."/>
            <person name="Abouelleil A."/>
            <person name="Aftuck L."/>
            <person name="Bessette D."/>
            <person name="Brown A."/>
            <person name="FitzGerald M."/>
            <person name="Lui A."/>
            <person name="Macdonald J.P."/>
            <person name="Priest M."/>
            <person name="Orbach M.J."/>
            <person name="Galgiani J.N."/>
            <person name="Kirkland T.N."/>
            <person name="Cole G.T."/>
            <person name="Birren B.W."/>
            <person name="Henn M.R."/>
            <person name="Taylor J.W."/>
            <person name="Rounsley S.D."/>
        </authorList>
    </citation>
    <scope>NUCLEOTIDE SEQUENCE [LARGE SCALE GENOMIC DNA]</scope>
    <source>
        <strain evidence="2">H538.4</strain>
    </source>
</reference>
<dbReference type="Proteomes" id="UP000054563">
    <property type="component" value="Unassembled WGS sequence"/>
</dbReference>
<sequence>MNRGRAYDKTVTSEPIASRFFRSRIVRARCKRPSTPEKIEPPFVIRVLPMMPIRTHRSIVRVPSLSFQRDGSYQIDVGLDRMECPLLYFYLLPPTVLPTQCPVLKRRFLALEPDNVIAMDARHSLSPSSMYGSAGMIYV</sequence>
<evidence type="ECO:0000313" key="1">
    <source>
        <dbReference type="EMBL" id="KMU92109.1"/>
    </source>
</evidence>
<dbReference type="VEuPathDB" id="FungiDB:CIHG_09863"/>
<proteinExistence type="predicted"/>
<dbReference type="AlphaFoldDB" id="A0A0J8S6X6"/>
<protein>
    <submittedName>
        <fullName evidence="1">Uncharacterized protein</fullName>
    </submittedName>
</protein>
<dbReference type="EMBL" id="DS017054">
    <property type="protein sequence ID" value="KMU92109.1"/>
    <property type="molecule type" value="Genomic_DNA"/>
</dbReference>